<evidence type="ECO:0000256" key="6">
    <source>
        <dbReference type="ARBA" id="ARBA00023002"/>
    </source>
</evidence>
<keyword evidence="7" id="KW-0443">Lipid metabolism</keyword>
<dbReference type="OMA" id="WSWRENS"/>
<name>A0A8T2QER6_CERRI</name>
<evidence type="ECO:0000256" key="5">
    <source>
        <dbReference type="ARBA" id="ARBA00022989"/>
    </source>
</evidence>
<keyword evidence="4 9" id="KW-0812">Transmembrane</keyword>
<proteinExistence type="inferred from homology"/>
<comment type="subcellular location">
    <subcellularLocation>
        <location evidence="1">Membrane</location>
        <topology evidence="1">Multi-pass membrane protein</topology>
    </subcellularLocation>
</comment>
<dbReference type="GO" id="GO:0016020">
    <property type="term" value="C:membrane"/>
    <property type="evidence" value="ECO:0007669"/>
    <property type="project" value="UniProtKB-SubCell"/>
</dbReference>
<evidence type="ECO:0000256" key="1">
    <source>
        <dbReference type="ARBA" id="ARBA00004141"/>
    </source>
</evidence>
<evidence type="ECO:0000256" key="2">
    <source>
        <dbReference type="ARBA" id="ARBA00007742"/>
    </source>
</evidence>
<evidence type="ECO:0000313" key="12">
    <source>
        <dbReference type="Proteomes" id="UP000825935"/>
    </source>
</evidence>
<evidence type="ECO:0000256" key="8">
    <source>
        <dbReference type="ARBA" id="ARBA00023136"/>
    </source>
</evidence>
<keyword evidence="12" id="KW-1185">Reference proteome</keyword>
<dbReference type="GO" id="GO:0016627">
    <property type="term" value="F:oxidoreductase activity, acting on the CH-CH group of donors"/>
    <property type="evidence" value="ECO:0007669"/>
    <property type="project" value="InterPro"/>
</dbReference>
<organism evidence="11 12">
    <name type="scientific">Ceratopteris richardii</name>
    <name type="common">Triangle waterfern</name>
    <dbReference type="NCBI Taxonomy" id="49495"/>
    <lineage>
        <taxon>Eukaryota</taxon>
        <taxon>Viridiplantae</taxon>
        <taxon>Streptophyta</taxon>
        <taxon>Embryophyta</taxon>
        <taxon>Tracheophyta</taxon>
        <taxon>Polypodiopsida</taxon>
        <taxon>Polypodiidae</taxon>
        <taxon>Polypodiales</taxon>
        <taxon>Pteridineae</taxon>
        <taxon>Pteridaceae</taxon>
        <taxon>Parkerioideae</taxon>
        <taxon>Ceratopteris</taxon>
    </lineage>
</organism>
<gene>
    <name evidence="11" type="ORF">KP509_36G057900</name>
</gene>
<dbReference type="OrthoDB" id="540503at2759"/>
<dbReference type="Proteomes" id="UP000825935">
    <property type="component" value="Chromosome 36"/>
</dbReference>
<keyword evidence="5 9" id="KW-1133">Transmembrane helix</keyword>
<dbReference type="AlphaFoldDB" id="A0A8T2QER6"/>
<feature type="transmembrane region" description="Helical" evidence="9">
    <location>
        <begin position="132"/>
        <end position="152"/>
    </location>
</feature>
<keyword evidence="6" id="KW-0560">Oxidoreductase</keyword>
<dbReference type="PANTHER" id="PTHR10556">
    <property type="entry name" value="3-OXO-5-ALPHA-STEROID 4-DEHYDROGENASE"/>
    <property type="match status" value="1"/>
</dbReference>
<dbReference type="PANTHER" id="PTHR10556:SF28">
    <property type="entry name" value="VERY-LONG-CHAIN ENOYL-COA REDUCTASE"/>
    <property type="match status" value="1"/>
</dbReference>
<dbReference type="GO" id="GO:0042761">
    <property type="term" value="P:very long-chain fatty acid biosynthetic process"/>
    <property type="evidence" value="ECO:0007669"/>
    <property type="project" value="TreeGrafter"/>
</dbReference>
<feature type="domain" description="3-oxo-5-alpha-steroid 4-dehydrogenase C-terminal" evidence="10">
    <location>
        <begin position="127"/>
        <end position="248"/>
    </location>
</feature>
<sequence length="330" mass="38438">MLVTVTSRSGKEVVKGGIQLSENATTRPTVLDGDKRLCDVFPEGSDHIVILKDLGPQVKYSTLFFFEYVGPLFIYPMFYFLPLYKFVGLPEKRVIYPVQTYATIYWCFYYFKRIMETFFVHKFSYATSPLSFVFRNCCYYWSFAVFIAYFVNHPYYTPVGETQMYIGFGLGIICQLAKFYCHIILKNLRDPKGQGGYQIPRGFLFNYLTCSNYTTEIYQGLGFNIATQTVAGYSFLLVATYIMSDWAAFRCLDIQEGGRWSWRENSLELVHKDSGLRIHFHALDTLRSGKEEELPPVEVSAAAQWKMRSKPSKEIVLDYDYTFYNILQWQ</sequence>
<evidence type="ECO:0000256" key="4">
    <source>
        <dbReference type="ARBA" id="ARBA00022692"/>
    </source>
</evidence>
<dbReference type="InterPro" id="IPR007303">
    <property type="entry name" value="TIP41-like"/>
</dbReference>
<feature type="transmembrane region" description="Helical" evidence="9">
    <location>
        <begin position="164"/>
        <end position="185"/>
    </location>
</feature>
<comment type="similarity">
    <text evidence="2">Belongs to the steroid 5-alpha reductase family.</text>
</comment>
<dbReference type="InterPro" id="IPR001104">
    <property type="entry name" value="3-oxo-5_a-steroid_4-DH_C"/>
</dbReference>
<evidence type="ECO:0000313" key="11">
    <source>
        <dbReference type="EMBL" id="KAH7281671.1"/>
    </source>
</evidence>
<dbReference type="Pfam" id="PF04176">
    <property type="entry name" value="TIP41"/>
    <property type="match status" value="1"/>
</dbReference>
<evidence type="ECO:0000259" key="10">
    <source>
        <dbReference type="Pfam" id="PF02544"/>
    </source>
</evidence>
<dbReference type="InterPro" id="IPR039357">
    <property type="entry name" value="SRD5A/TECR"/>
</dbReference>
<dbReference type="Pfam" id="PF02544">
    <property type="entry name" value="Steroid_dh"/>
    <property type="match status" value="1"/>
</dbReference>
<protein>
    <recommendedName>
        <fullName evidence="10">3-oxo-5-alpha-steroid 4-dehydrogenase C-terminal domain-containing protein</fullName>
    </recommendedName>
</protein>
<accession>A0A8T2QER6</accession>
<comment type="caution">
    <text evidence="11">The sequence shown here is derived from an EMBL/GenBank/DDBJ whole genome shotgun (WGS) entry which is preliminary data.</text>
</comment>
<keyword evidence="8 9" id="KW-0472">Membrane</keyword>
<reference evidence="11" key="1">
    <citation type="submission" date="2021-08" db="EMBL/GenBank/DDBJ databases">
        <title>WGS assembly of Ceratopteris richardii.</title>
        <authorList>
            <person name="Marchant D.B."/>
            <person name="Chen G."/>
            <person name="Jenkins J."/>
            <person name="Shu S."/>
            <person name="Leebens-Mack J."/>
            <person name="Grimwood J."/>
            <person name="Schmutz J."/>
            <person name="Soltis P."/>
            <person name="Soltis D."/>
            <person name="Chen Z.-H."/>
        </authorList>
    </citation>
    <scope>NUCLEOTIDE SEQUENCE</scope>
    <source>
        <strain evidence="11">Whitten #5841</strain>
        <tissue evidence="11">Leaf</tissue>
    </source>
</reference>
<dbReference type="PROSITE" id="PS50244">
    <property type="entry name" value="S5A_REDUCTASE"/>
    <property type="match status" value="1"/>
</dbReference>
<dbReference type="EMBL" id="CM035441">
    <property type="protein sequence ID" value="KAH7281671.1"/>
    <property type="molecule type" value="Genomic_DNA"/>
</dbReference>
<evidence type="ECO:0000256" key="9">
    <source>
        <dbReference type="SAM" id="Phobius"/>
    </source>
</evidence>
<feature type="transmembrane region" description="Helical" evidence="9">
    <location>
        <begin position="94"/>
        <end position="111"/>
    </location>
</feature>
<evidence type="ECO:0000256" key="3">
    <source>
        <dbReference type="ARBA" id="ARBA00022516"/>
    </source>
</evidence>
<keyword evidence="3" id="KW-0444">Lipid biosynthesis</keyword>
<evidence type="ECO:0000256" key="7">
    <source>
        <dbReference type="ARBA" id="ARBA00023098"/>
    </source>
</evidence>
<feature type="transmembrane region" description="Helical" evidence="9">
    <location>
        <begin position="62"/>
        <end position="82"/>
    </location>
</feature>